<reference evidence="4" key="1">
    <citation type="submission" date="2022-11" db="UniProtKB">
        <authorList>
            <consortium name="WormBaseParasite"/>
        </authorList>
    </citation>
    <scope>IDENTIFICATION</scope>
</reference>
<evidence type="ECO:0000313" key="3">
    <source>
        <dbReference type="Proteomes" id="UP000887565"/>
    </source>
</evidence>
<proteinExistence type="predicted"/>
<dbReference type="GO" id="GO:0003723">
    <property type="term" value="F:RNA binding"/>
    <property type="evidence" value="ECO:0007669"/>
    <property type="project" value="TreeGrafter"/>
</dbReference>
<evidence type="ECO:0000259" key="2">
    <source>
        <dbReference type="SMART" id="SM00449"/>
    </source>
</evidence>
<dbReference type="PANTHER" id="PTHR12381:SF56">
    <property type="entry name" value="B30.2_SPRY DOMAIN-CONTAINING PROTEIN-RELATED"/>
    <property type="match status" value="1"/>
</dbReference>
<dbReference type="GO" id="GO:0000380">
    <property type="term" value="P:alternative mRNA splicing, via spliceosome"/>
    <property type="evidence" value="ECO:0007669"/>
    <property type="project" value="TreeGrafter"/>
</dbReference>
<dbReference type="PANTHER" id="PTHR12381">
    <property type="entry name" value="HETEROGENEOUS NUCLEAR RIBONUCLEOPROTEIN U FAMILY MEMBER"/>
    <property type="match status" value="1"/>
</dbReference>
<dbReference type="Gene3D" id="3.40.50.300">
    <property type="entry name" value="P-loop containing nucleotide triphosphate hydrolases"/>
    <property type="match status" value="1"/>
</dbReference>
<dbReference type="SMART" id="SM00449">
    <property type="entry name" value="SPRY"/>
    <property type="match status" value="1"/>
</dbReference>
<keyword evidence="3" id="KW-1185">Reference proteome</keyword>
<dbReference type="SUPFAM" id="SSF49899">
    <property type="entry name" value="Concanavalin A-like lectins/glucanases"/>
    <property type="match status" value="1"/>
</dbReference>
<dbReference type="Pfam" id="PF00622">
    <property type="entry name" value="SPRY"/>
    <property type="match status" value="1"/>
</dbReference>
<dbReference type="InterPro" id="IPR013320">
    <property type="entry name" value="ConA-like_dom_sf"/>
</dbReference>
<dbReference type="OMA" id="FFDYGEP"/>
<dbReference type="GO" id="GO:0005634">
    <property type="term" value="C:nucleus"/>
    <property type="evidence" value="ECO:0007669"/>
    <property type="project" value="TreeGrafter"/>
</dbReference>
<name>A0A915HG77_ROMCU</name>
<dbReference type="SUPFAM" id="SSF52540">
    <property type="entry name" value="P-loop containing nucleoside triphosphate hydrolases"/>
    <property type="match status" value="1"/>
</dbReference>
<protein>
    <submittedName>
        <fullName evidence="4">SPRY domain-containing protein</fullName>
    </submittedName>
</protein>
<feature type="compositionally biased region" description="Low complexity" evidence="1">
    <location>
        <begin position="604"/>
        <end position="616"/>
    </location>
</feature>
<dbReference type="Gene3D" id="2.60.120.920">
    <property type="match status" value="1"/>
</dbReference>
<feature type="region of interest" description="Disordered" evidence="1">
    <location>
        <begin position="551"/>
        <end position="625"/>
    </location>
</feature>
<evidence type="ECO:0000313" key="4">
    <source>
        <dbReference type="WBParaSite" id="nRc.2.0.1.t00305-RA"/>
    </source>
</evidence>
<dbReference type="AlphaFoldDB" id="A0A915HG77"/>
<evidence type="ECO:0000256" key="1">
    <source>
        <dbReference type="SAM" id="MobiDB-lite"/>
    </source>
</evidence>
<dbReference type="InterPro" id="IPR027417">
    <property type="entry name" value="P-loop_NTPase"/>
</dbReference>
<feature type="domain" description="SPRY" evidence="2">
    <location>
        <begin position="108"/>
        <end position="250"/>
    </location>
</feature>
<accession>A0A915HG77</accession>
<dbReference type="InterPro" id="IPR003877">
    <property type="entry name" value="SPRY_dom"/>
</dbReference>
<dbReference type="WBParaSite" id="nRc.2.0.1.t00305-RA">
    <property type="protein sequence ID" value="nRc.2.0.1.t00305-RA"/>
    <property type="gene ID" value="nRc.2.0.1.g00305"/>
</dbReference>
<organism evidence="3 4">
    <name type="scientific">Romanomermis culicivorax</name>
    <name type="common">Nematode worm</name>
    <dbReference type="NCBI Taxonomy" id="13658"/>
    <lineage>
        <taxon>Eukaryota</taxon>
        <taxon>Metazoa</taxon>
        <taxon>Ecdysozoa</taxon>
        <taxon>Nematoda</taxon>
        <taxon>Enoplea</taxon>
        <taxon>Dorylaimia</taxon>
        <taxon>Mermithida</taxon>
        <taxon>Mermithoidea</taxon>
        <taxon>Mermithidae</taxon>
        <taxon>Romanomermis</taxon>
    </lineage>
</organism>
<sequence length="625" mass="69560">MAFKCAEIYKRINTWVRIAANFRICDHLRFTVVNETYCMIGDEDFLIDENSYIHVDKVFDEDTVLLDPYDADLNIRLTSDDHLSAESLSQDGFSFMLASIKATHGFKRGKIAFQLKITNVIDVSNQRLEETHTPEIRVGVSIYQPSAHLRLGESSCSYGYCNNGKKSNNSQFSKYSSSFGEIGDVVTVLLDLETNMQISFYTGDVPENLDLAFRLSDQWDFSSALFPHDSDANWPRLPEGYVYVNDLPPEDKHRFMSPAVSKQDCSVMCMIGLPGSGKTSWVRSFLKDQPPQQNWYILSAYAILDQMKVGGVSRKKIHQGRWDLIMGAVVKCLTRMILLACRLKRNYILDMTNCYPLPRRKKMTPFIGFKRLAYVVVPGLEDYANRCHQQIMSEGKQMPSDAILEMKACFVLPDDNESDVFDEIHYVELPKVQAQKVVEFLNEEGKAFKPREKKRRGDWYQEDLPPEMLKKYKTSVAASTSSVTNPIATVSCWPSALATTVASTKTVAATMTCQSSAIPTTAVSGAAASDAPLFITNRPATNERPAWLAQGAAAMGKKAPGFESQSTPAPSPAPSRTPVATPGPFTPRAGWPASWPQALWRGGTPVTTTSTTSVTPAPQFSFPPS</sequence>
<dbReference type="Proteomes" id="UP000887565">
    <property type="component" value="Unplaced"/>
</dbReference>
<dbReference type="Pfam" id="PF13671">
    <property type="entry name" value="AAA_33"/>
    <property type="match status" value="1"/>
</dbReference>
<dbReference type="InterPro" id="IPR043136">
    <property type="entry name" value="B30.2/SPRY_sf"/>
</dbReference>